<gene>
    <name evidence="1" type="ORF">DFR85_00765</name>
</gene>
<evidence type="ECO:0000313" key="1">
    <source>
        <dbReference type="EMBL" id="AWR93353.1"/>
    </source>
</evidence>
<evidence type="ECO:0000313" key="2">
    <source>
        <dbReference type="Proteomes" id="UP000248044"/>
    </source>
</evidence>
<reference evidence="1 2" key="1">
    <citation type="submission" date="2018-05" db="EMBL/GenBank/DDBJ databases">
        <title>Complete Genome Sequences of Extremely Thermoacidophilic, Metal-Mobilizing Type-Strain Members of the Archaeal Family Sulfolobaceae: Acidianus brierleyi DSM-1651T, Acidianus sulfidivorans DSM-18786T, Metallosphaera hakonensis DSM-7519T, and Metallosphaera prunae DSM-10039T.</title>
        <authorList>
            <person name="Counts J.A."/>
            <person name="Kelly R.M."/>
        </authorList>
    </citation>
    <scope>NUCLEOTIDE SEQUENCE [LARGE SCALE GENOMIC DNA]</scope>
    <source>
        <strain evidence="1 2">DSM 1651</strain>
    </source>
</reference>
<sequence length="164" mass="19428">MDLMEKEYLEDKPSMDINIIEINVPCGIHCLENSKYRDLLKNENFRAQLEVVDSLTDLINTNVDTLKRELEDIFSNYNVNIYNLIYTIFRLIEYGGDVIIGNGIKYNDKIIAEGNFETLMQIYKKIEDIRKNSNIISICDEIRYLEEALWEHFNKNLRRSLYES</sequence>
<organism evidence="1 2">
    <name type="scientific">Acidianus brierleyi</name>
    <dbReference type="NCBI Taxonomy" id="41673"/>
    <lineage>
        <taxon>Archaea</taxon>
        <taxon>Thermoproteota</taxon>
        <taxon>Thermoprotei</taxon>
        <taxon>Sulfolobales</taxon>
        <taxon>Sulfolobaceae</taxon>
        <taxon>Acidianus</taxon>
    </lineage>
</organism>
<protein>
    <submittedName>
        <fullName evidence="1">Uncharacterized protein</fullName>
    </submittedName>
</protein>
<dbReference type="OrthoDB" id="33859at2157"/>
<dbReference type="Proteomes" id="UP000248044">
    <property type="component" value="Chromosome"/>
</dbReference>
<dbReference type="EMBL" id="CP029289">
    <property type="protein sequence ID" value="AWR93353.1"/>
    <property type="molecule type" value="Genomic_DNA"/>
</dbReference>
<keyword evidence="2" id="KW-1185">Reference proteome</keyword>
<name>A0A2U9IBH5_9CREN</name>
<proteinExistence type="predicted"/>
<dbReference type="AlphaFoldDB" id="A0A2U9IBH5"/>
<dbReference type="KEGG" id="abri:DFR85_00765"/>
<accession>A0A2U9IBH5</accession>